<protein>
    <submittedName>
        <fullName evidence="3">Uncharacterized protein</fullName>
    </submittedName>
</protein>
<feature type="transmembrane region" description="Helical" evidence="2">
    <location>
        <begin position="6"/>
        <end position="24"/>
    </location>
</feature>
<reference evidence="3 4" key="1">
    <citation type="submission" date="2023-08" db="EMBL/GenBank/DDBJ databases">
        <title>Black Yeasts Isolated from many extreme environments.</title>
        <authorList>
            <person name="Coleine C."/>
            <person name="Stajich J.E."/>
            <person name="Selbmann L."/>
        </authorList>
    </citation>
    <scope>NUCLEOTIDE SEQUENCE [LARGE SCALE GENOMIC DNA]</scope>
    <source>
        <strain evidence="3 4">CCFEE 5885</strain>
    </source>
</reference>
<keyword evidence="4" id="KW-1185">Reference proteome</keyword>
<keyword evidence="2" id="KW-1133">Transmembrane helix</keyword>
<sequence length="168" mass="18987">MSPDELFDLCLVATCLVTDFVLIYQSKTSFLCYMWKPLLQHPKRILLTAAGFNCLVMVCTASPSLLLGTPALSFLVFLVYIAWIYLIYKLVYRAAEVTAFREEHIAYINGAIVYYRDMTANETSPCLDDDGYTAESSGEEEQEEDESKGEDGNQEQEGSEDEAHHKNK</sequence>
<proteinExistence type="predicted"/>
<dbReference type="Proteomes" id="UP001345013">
    <property type="component" value="Unassembled WGS sequence"/>
</dbReference>
<evidence type="ECO:0000256" key="2">
    <source>
        <dbReference type="SAM" id="Phobius"/>
    </source>
</evidence>
<feature type="compositionally biased region" description="Acidic residues" evidence="1">
    <location>
        <begin position="127"/>
        <end position="160"/>
    </location>
</feature>
<keyword evidence="2" id="KW-0472">Membrane</keyword>
<accession>A0ABR0KBS4</accession>
<organism evidence="3 4">
    <name type="scientific">Lithohypha guttulata</name>
    <dbReference type="NCBI Taxonomy" id="1690604"/>
    <lineage>
        <taxon>Eukaryota</taxon>
        <taxon>Fungi</taxon>
        <taxon>Dikarya</taxon>
        <taxon>Ascomycota</taxon>
        <taxon>Pezizomycotina</taxon>
        <taxon>Eurotiomycetes</taxon>
        <taxon>Chaetothyriomycetidae</taxon>
        <taxon>Chaetothyriales</taxon>
        <taxon>Trichomeriaceae</taxon>
        <taxon>Lithohypha</taxon>
    </lineage>
</organism>
<feature type="transmembrane region" description="Helical" evidence="2">
    <location>
        <begin position="72"/>
        <end position="91"/>
    </location>
</feature>
<name>A0ABR0KBS4_9EURO</name>
<evidence type="ECO:0000256" key="1">
    <source>
        <dbReference type="SAM" id="MobiDB-lite"/>
    </source>
</evidence>
<feature type="region of interest" description="Disordered" evidence="1">
    <location>
        <begin position="125"/>
        <end position="168"/>
    </location>
</feature>
<evidence type="ECO:0000313" key="3">
    <source>
        <dbReference type="EMBL" id="KAK5093026.1"/>
    </source>
</evidence>
<feature type="transmembrane region" description="Helical" evidence="2">
    <location>
        <begin position="45"/>
        <end position="66"/>
    </location>
</feature>
<evidence type="ECO:0000313" key="4">
    <source>
        <dbReference type="Proteomes" id="UP001345013"/>
    </source>
</evidence>
<dbReference type="EMBL" id="JAVRRG010000049">
    <property type="protein sequence ID" value="KAK5093026.1"/>
    <property type="molecule type" value="Genomic_DNA"/>
</dbReference>
<comment type="caution">
    <text evidence="3">The sequence shown here is derived from an EMBL/GenBank/DDBJ whole genome shotgun (WGS) entry which is preliminary data.</text>
</comment>
<keyword evidence="2" id="KW-0812">Transmembrane</keyword>
<gene>
    <name evidence="3" type="ORF">LTR24_004686</name>
</gene>